<name>A0AAU9VJV2_9CNID</name>
<sequence>MTLTSSTSKAKTFHMTNHTRSQSEEEIETIGLVIQDQSVTRHLNEIAEETAWNKVLSSVIHHISQNWSISKRRLPKDVLPFWSCKVNYHSMMASSTEVIAL</sequence>
<dbReference type="AlphaFoldDB" id="A0AAU9VJV2"/>
<dbReference type="Proteomes" id="UP001159428">
    <property type="component" value="Unassembled WGS sequence"/>
</dbReference>
<gene>
    <name evidence="2" type="ORF">PMEA_00000442</name>
</gene>
<organism evidence="2 3">
    <name type="scientific">Pocillopora meandrina</name>
    <dbReference type="NCBI Taxonomy" id="46732"/>
    <lineage>
        <taxon>Eukaryota</taxon>
        <taxon>Metazoa</taxon>
        <taxon>Cnidaria</taxon>
        <taxon>Anthozoa</taxon>
        <taxon>Hexacorallia</taxon>
        <taxon>Scleractinia</taxon>
        <taxon>Astrocoeniina</taxon>
        <taxon>Pocilloporidae</taxon>
        <taxon>Pocillopora</taxon>
    </lineage>
</organism>
<accession>A0AAU9VJV2</accession>
<feature type="compositionally biased region" description="Polar residues" evidence="1">
    <location>
        <begin position="1"/>
        <end position="20"/>
    </location>
</feature>
<comment type="caution">
    <text evidence="2">The sequence shown here is derived from an EMBL/GenBank/DDBJ whole genome shotgun (WGS) entry which is preliminary data.</text>
</comment>
<dbReference type="EMBL" id="CALNXJ010000001">
    <property type="protein sequence ID" value="CAH3031674.1"/>
    <property type="molecule type" value="Genomic_DNA"/>
</dbReference>
<feature type="region of interest" description="Disordered" evidence="1">
    <location>
        <begin position="1"/>
        <end position="26"/>
    </location>
</feature>
<evidence type="ECO:0000313" key="3">
    <source>
        <dbReference type="Proteomes" id="UP001159428"/>
    </source>
</evidence>
<evidence type="ECO:0000313" key="2">
    <source>
        <dbReference type="EMBL" id="CAH3031674.1"/>
    </source>
</evidence>
<proteinExistence type="predicted"/>
<protein>
    <submittedName>
        <fullName evidence="2">Uncharacterized protein</fullName>
    </submittedName>
</protein>
<keyword evidence="3" id="KW-1185">Reference proteome</keyword>
<evidence type="ECO:0000256" key="1">
    <source>
        <dbReference type="SAM" id="MobiDB-lite"/>
    </source>
</evidence>
<reference evidence="2 3" key="1">
    <citation type="submission" date="2022-05" db="EMBL/GenBank/DDBJ databases">
        <authorList>
            <consortium name="Genoscope - CEA"/>
            <person name="William W."/>
        </authorList>
    </citation>
    <scope>NUCLEOTIDE SEQUENCE [LARGE SCALE GENOMIC DNA]</scope>
</reference>